<evidence type="ECO:0000313" key="6">
    <source>
        <dbReference type="EMBL" id="KAF5944420.1"/>
    </source>
</evidence>
<dbReference type="SMART" id="SM00184">
    <property type="entry name" value="RING"/>
    <property type="match status" value="1"/>
</dbReference>
<dbReference type="GO" id="GO:0008270">
    <property type="term" value="F:zinc ion binding"/>
    <property type="evidence" value="ECO:0007669"/>
    <property type="project" value="UniProtKB-KW"/>
</dbReference>
<evidence type="ECO:0000313" key="7">
    <source>
        <dbReference type="Proteomes" id="UP000593564"/>
    </source>
</evidence>
<organism evidence="6 7">
    <name type="scientific">Camellia sinensis</name>
    <name type="common">Tea plant</name>
    <name type="synonym">Thea sinensis</name>
    <dbReference type="NCBI Taxonomy" id="4442"/>
    <lineage>
        <taxon>Eukaryota</taxon>
        <taxon>Viridiplantae</taxon>
        <taxon>Streptophyta</taxon>
        <taxon>Embryophyta</taxon>
        <taxon>Tracheophyta</taxon>
        <taxon>Spermatophyta</taxon>
        <taxon>Magnoliopsida</taxon>
        <taxon>eudicotyledons</taxon>
        <taxon>Gunneridae</taxon>
        <taxon>Pentapetalae</taxon>
        <taxon>asterids</taxon>
        <taxon>Ericales</taxon>
        <taxon>Theaceae</taxon>
        <taxon>Camellia</taxon>
    </lineage>
</organism>
<dbReference type="InterPro" id="IPR017907">
    <property type="entry name" value="Znf_RING_CS"/>
</dbReference>
<dbReference type="Pfam" id="PF00097">
    <property type="entry name" value="zf-C3HC4"/>
    <property type="match status" value="1"/>
</dbReference>
<evidence type="ECO:0000256" key="3">
    <source>
        <dbReference type="ARBA" id="ARBA00022833"/>
    </source>
</evidence>
<dbReference type="InterPro" id="IPR018957">
    <property type="entry name" value="Znf_C3HC4_RING-type"/>
</dbReference>
<dbReference type="PANTHER" id="PTHR15315:SF102">
    <property type="entry name" value="RING-TYPE DOMAIN-CONTAINING PROTEIN"/>
    <property type="match status" value="1"/>
</dbReference>
<dbReference type="GO" id="GO:0016567">
    <property type="term" value="P:protein ubiquitination"/>
    <property type="evidence" value="ECO:0007669"/>
    <property type="project" value="TreeGrafter"/>
</dbReference>
<dbReference type="PANTHER" id="PTHR15315">
    <property type="entry name" value="RING FINGER PROTEIN 41, 151"/>
    <property type="match status" value="1"/>
</dbReference>
<sequence length="277" mass="32266">MYAGSMRKSFKDSLKVLEADIQHANTLASDFSREYDGACLQMRMSYSPAAHLFLFLVQWTDCHLAGALGLLRILIYKVYVDGTTTMSTHERKASIREFYAVIYPSLVQLQSGVTDTEDKKQKAVCMERYRRRDDEEHKQYSDIDIERDEECGICMEMNSKIVLPNCNHAMCLKCYREWYSLSLSLSVLPLSPWKFKFESSPAALCKCWRTRSQSCPFCRDSLKRVNSGDLWVFMDGRDVIDMAMLTRENLRRLFMYIDKLPLVVPDTLFEPYDSHLR</sequence>
<feature type="domain" description="RING-type" evidence="5">
    <location>
        <begin position="151"/>
        <end position="219"/>
    </location>
</feature>
<evidence type="ECO:0000256" key="2">
    <source>
        <dbReference type="ARBA" id="ARBA00022771"/>
    </source>
</evidence>
<dbReference type="Gene3D" id="3.30.40.10">
    <property type="entry name" value="Zinc/RING finger domain, C3HC4 (zinc finger)"/>
    <property type="match status" value="1"/>
</dbReference>
<evidence type="ECO:0000259" key="5">
    <source>
        <dbReference type="PROSITE" id="PS50089"/>
    </source>
</evidence>
<reference evidence="6 7" key="2">
    <citation type="submission" date="2020-07" db="EMBL/GenBank/DDBJ databases">
        <title>Genome assembly of wild tea tree DASZ reveals pedigree and selection history of tea varieties.</title>
        <authorList>
            <person name="Zhang W."/>
        </authorList>
    </citation>
    <scope>NUCLEOTIDE SEQUENCE [LARGE SCALE GENOMIC DNA]</scope>
    <source>
        <strain evidence="7">cv. G240</strain>
        <tissue evidence="6">Leaf</tissue>
    </source>
</reference>
<evidence type="ECO:0000256" key="1">
    <source>
        <dbReference type="ARBA" id="ARBA00022723"/>
    </source>
</evidence>
<keyword evidence="2 4" id="KW-0863">Zinc-finger</keyword>
<protein>
    <recommendedName>
        <fullName evidence="5">RING-type domain-containing protein</fullName>
    </recommendedName>
</protein>
<dbReference type="InterPro" id="IPR001841">
    <property type="entry name" value="Znf_RING"/>
</dbReference>
<dbReference type="SUPFAM" id="SSF57850">
    <property type="entry name" value="RING/U-box"/>
    <property type="match status" value="1"/>
</dbReference>
<keyword evidence="3" id="KW-0862">Zinc</keyword>
<dbReference type="PROSITE" id="PS50089">
    <property type="entry name" value="ZF_RING_2"/>
    <property type="match status" value="1"/>
</dbReference>
<dbReference type="GO" id="GO:0061630">
    <property type="term" value="F:ubiquitin protein ligase activity"/>
    <property type="evidence" value="ECO:0007669"/>
    <property type="project" value="TreeGrafter"/>
</dbReference>
<keyword evidence="1" id="KW-0479">Metal-binding</keyword>
<dbReference type="InterPro" id="IPR013083">
    <property type="entry name" value="Znf_RING/FYVE/PHD"/>
</dbReference>
<name>A0A7J7GUS4_CAMSI</name>
<proteinExistence type="predicted"/>
<gene>
    <name evidence="6" type="ORF">HYC85_018497</name>
</gene>
<accession>A0A7J7GUS4</accession>
<dbReference type="PROSITE" id="PS00518">
    <property type="entry name" value="ZF_RING_1"/>
    <property type="match status" value="1"/>
</dbReference>
<dbReference type="Proteomes" id="UP000593564">
    <property type="component" value="Unassembled WGS sequence"/>
</dbReference>
<evidence type="ECO:0000256" key="4">
    <source>
        <dbReference type="PROSITE-ProRule" id="PRU00175"/>
    </source>
</evidence>
<keyword evidence="7" id="KW-1185">Reference proteome</keyword>
<dbReference type="AlphaFoldDB" id="A0A7J7GUS4"/>
<reference evidence="7" key="1">
    <citation type="journal article" date="2020" name="Nat. Commun.">
        <title>Genome assembly of wild tea tree DASZ reveals pedigree and selection history of tea varieties.</title>
        <authorList>
            <person name="Zhang W."/>
            <person name="Zhang Y."/>
            <person name="Qiu H."/>
            <person name="Guo Y."/>
            <person name="Wan H."/>
            <person name="Zhang X."/>
            <person name="Scossa F."/>
            <person name="Alseekh S."/>
            <person name="Zhang Q."/>
            <person name="Wang P."/>
            <person name="Xu L."/>
            <person name="Schmidt M.H."/>
            <person name="Jia X."/>
            <person name="Li D."/>
            <person name="Zhu A."/>
            <person name="Guo F."/>
            <person name="Chen W."/>
            <person name="Ni D."/>
            <person name="Usadel B."/>
            <person name="Fernie A.R."/>
            <person name="Wen W."/>
        </authorList>
    </citation>
    <scope>NUCLEOTIDE SEQUENCE [LARGE SCALE GENOMIC DNA]</scope>
    <source>
        <strain evidence="7">cv. G240</strain>
    </source>
</reference>
<comment type="caution">
    <text evidence="6">The sequence shown here is derived from an EMBL/GenBank/DDBJ whole genome shotgun (WGS) entry which is preliminary data.</text>
</comment>
<dbReference type="EMBL" id="JACBKZ010000008">
    <property type="protein sequence ID" value="KAF5944420.1"/>
    <property type="molecule type" value="Genomic_DNA"/>
</dbReference>